<evidence type="ECO:0000313" key="1">
    <source>
        <dbReference type="EMBL" id="QHU35633.1"/>
    </source>
</evidence>
<dbReference type="EMBL" id="MN740610">
    <property type="protein sequence ID" value="QHU35633.1"/>
    <property type="molecule type" value="Genomic_DNA"/>
</dbReference>
<proteinExistence type="predicted"/>
<reference evidence="1" key="1">
    <citation type="journal article" date="2020" name="Nature">
        <title>Giant virus diversity and host interactions through global metagenomics.</title>
        <authorList>
            <person name="Schulz F."/>
            <person name="Roux S."/>
            <person name="Paez-Espino D."/>
            <person name="Jungbluth S."/>
            <person name="Walsh D.A."/>
            <person name="Denef V.J."/>
            <person name="McMahon K.D."/>
            <person name="Konstantinidis K.T."/>
            <person name="Eloe-Fadrosh E.A."/>
            <person name="Kyrpides N.C."/>
            <person name="Woyke T."/>
        </authorList>
    </citation>
    <scope>NUCLEOTIDE SEQUENCE</scope>
    <source>
        <strain evidence="1">GVMAG-S-1029409-49</strain>
    </source>
</reference>
<protein>
    <submittedName>
        <fullName evidence="1">Uncharacterized protein</fullName>
    </submittedName>
</protein>
<organism evidence="1">
    <name type="scientific">viral metagenome</name>
    <dbReference type="NCBI Taxonomy" id="1070528"/>
    <lineage>
        <taxon>unclassified sequences</taxon>
        <taxon>metagenomes</taxon>
        <taxon>organismal metagenomes</taxon>
    </lineage>
</organism>
<accession>A0A6C0LZB7</accession>
<dbReference type="AlphaFoldDB" id="A0A6C0LZB7"/>
<name>A0A6C0LZB7_9ZZZZ</name>
<sequence length="44" mass="5308">MSFINYYTNVSVVDMIFNKQIVLRDWNSIFFDIYICTHICTTHT</sequence>